<dbReference type="AlphaFoldDB" id="A0A9N9LES9"/>
<gene>
    <name evidence="1" type="ORF">HYFRA_00005140</name>
</gene>
<dbReference type="Proteomes" id="UP000696280">
    <property type="component" value="Unassembled WGS sequence"/>
</dbReference>
<evidence type="ECO:0000313" key="1">
    <source>
        <dbReference type="EMBL" id="CAG8962097.1"/>
    </source>
</evidence>
<proteinExistence type="predicted"/>
<protein>
    <submittedName>
        <fullName evidence="1">Uncharacterized protein</fullName>
    </submittedName>
</protein>
<sequence length="377" mass="43196">MNVGSVDSNVTPGQNLQSAIKEAAEGLSSPSLTFVALCDEPEGWHSGTESEETLLSAYHTLAPSRYFKLLVGRCLVDDYQTQKVGRWHSFLDVVEGNLEEDWMAHTSCASSVSLADRNNQYSTSRLQLPRVREPLQGGEGHTFSAQELHSFPQPLRTQQTQQPLAKWSWRFTVNDAVGVKAGWHWSYARSSIKIDSTEQVVGSITTINSSRKFSPISRYPAMKQLNRLTTWCRPKDWGNQVQNKKVLKYWSNMTGGLHQVRRGTPQRCGRRCIWKGAKDSYRVLRDEGNHRERRGRWHKLDFRKKVRQTTSGSWFRSWRLGTPREHESLSLDFDSDEEQQIEDIEGERPQASSFVEKVLWVYQIARAKDLGDFCIGM</sequence>
<accession>A0A9N9LES9</accession>
<organism evidence="1 2">
    <name type="scientific">Hymenoscyphus fraxineus</name>
    <dbReference type="NCBI Taxonomy" id="746836"/>
    <lineage>
        <taxon>Eukaryota</taxon>
        <taxon>Fungi</taxon>
        <taxon>Dikarya</taxon>
        <taxon>Ascomycota</taxon>
        <taxon>Pezizomycotina</taxon>
        <taxon>Leotiomycetes</taxon>
        <taxon>Helotiales</taxon>
        <taxon>Helotiaceae</taxon>
        <taxon>Hymenoscyphus</taxon>
    </lineage>
</organism>
<dbReference type="EMBL" id="CAJVRL010000127">
    <property type="protein sequence ID" value="CAG8962097.1"/>
    <property type="molecule type" value="Genomic_DNA"/>
</dbReference>
<comment type="caution">
    <text evidence="1">The sequence shown here is derived from an EMBL/GenBank/DDBJ whole genome shotgun (WGS) entry which is preliminary data.</text>
</comment>
<keyword evidence="2" id="KW-1185">Reference proteome</keyword>
<name>A0A9N9LES9_9HELO</name>
<reference evidence="1" key="1">
    <citation type="submission" date="2021-07" db="EMBL/GenBank/DDBJ databases">
        <authorList>
            <person name="Durling M."/>
        </authorList>
    </citation>
    <scope>NUCLEOTIDE SEQUENCE</scope>
</reference>
<evidence type="ECO:0000313" key="2">
    <source>
        <dbReference type="Proteomes" id="UP000696280"/>
    </source>
</evidence>